<dbReference type="PROSITE" id="PS50011">
    <property type="entry name" value="PROTEIN_KINASE_DOM"/>
    <property type="match status" value="1"/>
</dbReference>
<evidence type="ECO:0000256" key="1">
    <source>
        <dbReference type="ARBA" id="ARBA00008832"/>
    </source>
</evidence>
<evidence type="ECO:0000313" key="10">
    <source>
        <dbReference type="EMBL" id="KMS96621.1"/>
    </source>
</evidence>
<dbReference type="SUPFAM" id="SSF56112">
    <property type="entry name" value="Protein kinase-like (PK-like)"/>
    <property type="match status" value="1"/>
</dbReference>
<dbReference type="InterPro" id="IPR017441">
    <property type="entry name" value="Protein_kinase_ATP_BS"/>
</dbReference>
<evidence type="ECO:0000256" key="8">
    <source>
        <dbReference type="RuleBase" id="RU000304"/>
    </source>
</evidence>
<proteinExistence type="inferred from homology"/>
<keyword evidence="3" id="KW-0808">Transferase</keyword>
<name>A0A0J8B6K4_BETVV</name>
<dbReference type="PROSITE" id="PS00107">
    <property type="entry name" value="PROTEIN_KINASE_ATP"/>
    <property type="match status" value="1"/>
</dbReference>
<keyword evidence="2 8" id="KW-0723">Serine/threonine-protein kinase</keyword>
<dbReference type="KEGG" id="bvg:104883017"/>
<dbReference type="InterPro" id="IPR000719">
    <property type="entry name" value="Prot_kinase_dom"/>
</dbReference>
<evidence type="ECO:0000256" key="4">
    <source>
        <dbReference type="ARBA" id="ARBA00022741"/>
    </source>
</evidence>
<dbReference type="InterPro" id="IPR011009">
    <property type="entry name" value="Kinase-like_dom_sf"/>
</dbReference>
<evidence type="ECO:0000256" key="3">
    <source>
        <dbReference type="ARBA" id="ARBA00022679"/>
    </source>
</evidence>
<organism evidence="10 11">
    <name type="scientific">Beta vulgaris subsp. vulgaris</name>
    <name type="common">Beet</name>
    <dbReference type="NCBI Taxonomy" id="3555"/>
    <lineage>
        <taxon>Eukaryota</taxon>
        <taxon>Viridiplantae</taxon>
        <taxon>Streptophyta</taxon>
        <taxon>Embryophyta</taxon>
        <taxon>Tracheophyta</taxon>
        <taxon>Spermatophyta</taxon>
        <taxon>Magnoliopsida</taxon>
        <taxon>eudicotyledons</taxon>
        <taxon>Gunneridae</taxon>
        <taxon>Pentapetalae</taxon>
        <taxon>Caryophyllales</taxon>
        <taxon>Chenopodiaceae</taxon>
        <taxon>Betoideae</taxon>
        <taxon>Beta</taxon>
    </lineage>
</organism>
<dbReference type="GO" id="GO:0004674">
    <property type="term" value="F:protein serine/threonine kinase activity"/>
    <property type="evidence" value="ECO:0007669"/>
    <property type="project" value="UniProtKB-KW"/>
</dbReference>
<comment type="similarity">
    <text evidence="1">Belongs to the protein kinase superfamily. CMGC Ser/Thr protein kinase family. MAP kinase subfamily.</text>
</comment>
<protein>
    <recommendedName>
        <fullName evidence="9">Protein kinase domain-containing protein</fullName>
    </recommendedName>
</protein>
<dbReference type="InterPro" id="IPR050117">
    <property type="entry name" value="MAPK"/>
</dbReference>
<dbReference type="FunFam" id="1.10.510.10:FF:000624">
    <property type="entry name" value="Mitogen-activated protein kinase"/>
    <property type="match status" value="1"/>
</dbReference>
<dbReference type="Gene3D" id="3.30.200.20">
    <property type="entry name" value="Phosphorylase Kinase, domain 1"/>
    <property type="match status" value="1"/>
</dbReference>
<dbReference type="AlphaFoldDB" id="A0A0J8B6K4"/>
<dbReference type="Proteomes" id="UP000035740">
    <property type="component" value="Unassembled WGS sequence"/>
</dbReference>
<dbReference type="Gramene" id="KMS96621">
    <property type="protein sequence ID" value="KMS96621"/>
    <property type="gene ID" value="BVRB_8g201510"/>
</dbReference>
<dbReference type="eggNOG" id="KOG0661">
    <property type="taxonomic scope" value="Eukaryota"/>
</dbReference>
<evidence type="ECO:0000259" key="9">
    <source>
        <dbReference type="PROSITE" id="PS50011"/>
    </source>
</evidence>
<reference evidence="10 11" key="1">
    <citation type="journal article" date="2014" name="Nature">
        <title>The genome of the recently domesticated crop plant sugar beet (Beta vulgaris).</title>
        <authorList>
            <person name="Dohm J.C."/>
            <person name="Minoche A.E."/>
            <person name="Holtgrawe D."/>
            <person name="Capella-Gutierrez S."/>
            <person name="Zakrzewski F."/>
            <person name="Tafer H."/>
            <person name="Rupp O."/>
            <person name="Sorensen T.R."/>
            <person name="Stracke R."/>
            <person name="Reinhardt R."/>
            <person name="Goesmann A."/>
            <person name="Kraft T."/>
            <person name="Schulz B."/>
            <person name="Stadler P.F."/>
            <person name="Schmidt T."/>
            <person name="Gabaldon T."/>
            <person name="Lehrach H."/>
            <person name="Weisshaar B."/>
            <person name="Himmelbauer H."/>
        </authorList>
    </citation>
    <scope>NUCLEOTIDE SEQUENCE [LARGE SCALE GENOMIC DNA]</scope>
    <source>
        <tissue evidence="10">Taproot</tissue>
    </source>
</reference>
<feature type="domain" description="Protein kinase" evidence="9">
    <location>
        <begin position="4"/>
        <end position="286"/>
    </location>
</feature>
<dbReference type="OMA" id="AMNFRFQ"/>
<dbReference type="PANTHER" id="PTHR24055">
    <property type="entry name" value="MITOGEN-ACTIVATED PROTEIN KINASE"/>
    <property type="match status" value="1"/>
</dbReference>
<evidence type="ECO:0000256" key="6">
    <source>
        <dbReference type="ARBA" id="ARBA00022840"/>
    </source>
</evidence>
<evidence type="ECO:0000256" key="5">
    <source>
        <dbReference type="ARBA" id="ARBA00022777"/>
    </source>
</evidence>
<keyword evidence="11" id="KW-1185">Reference proteome</keyword>
<dbReference type="FunFam" id="3.30.200.20:FF:000545">
    <property type="entry name" value="CMGC family protein kinase"/>
    <property type="match status" value="1"/>
</dbReference>
<evidence type="ECO:0000256" key="7">
    <source>
        <dbReference type="PROSITE-ProRule" id="PRU10141"/>
    </source>
</evidence>
<gene>
    <name evidence="10" type="ORF">BVRB_8g201510</name>
</gene>
<feature type="binding site" evidence="7">
    <location>
        <position position="33"/>
    </location>
    <ligand>
        <name>ATP</name>
        <dbReference type="ChEBI" id="CHEBI:30616"/>
    </ligand>
</feature>
<dbReference type="OrthoDB" id="2158884at2759"/>
<dbReference type="EMBL" id="KQ090367">
    <property type="protein sequence ID" value="KMS96621.1"/>
    <property type="molecule type" value="Genomic_DNA"/>
</dbReference>
<sequence length="325" mass="37263">MEKYWVIQKVGEGTFGSVWSAINKQTGEVVAVKQMKNKKYHSWEECINLSEVKSLIKMSSHPNIVKLREVIREHDILYLVFEYMECNLHQLIRKRGRRVFSEDEVRNWCFQVFHALAYMHQRGYFHRDLKPANLLVSNNVIKLADFGSARKINSGQPFTQNITTPWYRAPEVMLKSPTYTSAIDMWAMGAIMAELFTLRPLFPGLNGADQMYKICSVIGTPTDNSWPHGLRLARGMNYQFPYLPGVHMSIFMPSVSDDATSLIRSLCSWDPFKRPTAAQVLQHPFFHKCYYVIPPSPRTTPAAYCQQNTNTNKNTAVIGIQAGIC</sequence>
<dbReference type="GO" id="GO:0005524">
    <property type="term" value="F:ATP binding"/>
    <property type="evidence" value="ECO:0007669"/>
    <property type="project" value="UniProtKB-UniRule"/>
</dbReference>
<dbReference type="Gene3D" id="1.10.510.10">
    <property type="entry name" value="Transferase(Phosphotransferase) domain 1"/>
    <property type="match status" value="1"/>
</dbReference>
<keyword evidence="4 7" id="KW-0547">Nucleotide-binding</keyword>
<keyword evidence="6 7" id="KW-0067">ATP-binding</keyword>
<accession>A0A0J8B6K4</accession>
<keyword evidence="5" id="KW-0418">Kinase</keyword>
<evidence type="ECO:0000256" key="2">
    <source>
        <dbReference type="ARBA" id="ARBA00022527"/>
    </source>
</evidence>
<dbReference type="Pfam" id="PF00069">
    <property type="entry name" value="Pkinase"/>
    <property type="match status" value="1"/>
</dbReference>
<dbReference type="CDD" id="cd07830">
    <property type="entry name" value="STKc_MAK_like"/>
    <property type="match status" value="1"/>
</dbReference>
<dbReference type="InterPro" id="IPR008271">
    <property type="entry name" value="Ser/Thr_kinase_AS"/>
</dbReference>
<evidence type="ECO:0000313" key="11">
    <source>
        <dbReference type="Proteomes" id="UP000035740"/>
    </source>
</evidence>
<dbReference type="SMART" id="SM00220">
    <property type="entry name" value="S_TKc"/>
    <property type="match status" value="1"/>
</dbReference>
<dbReference type="PROSITE" id="PS00108">
    <property type="entry name" value="PROTEIN_KINASE_ST"/>
    <property type="match status" value="1"/>
</dbReference>